<reference evidence="2" key="2">
    <citation type="submission" date="2013-12" db="EMBL/GenBank/DDBJ databases">
        <authorList>
            <person name="Yu Y."/>
            <person name="Lee S."/>
            <person name="de Baynast K."/>
            <person name="Wissotski M."/>
            <person name="Liu L."/>
            <person name="Talag J."/>
            <person name="Goicoechea J."/>
            <person name="Angelova A."/>
            <person name="Jetty R."/>
            <person name="Kudrna D."/>
            <person name="Golser W."/>
            <person name="Rivera L."/>
            <person name="Zhang J."/>
            <person name="Wing R."/>
        </authorList>
    </citation>
    <scope>NUCLEOTIDE SEQUENCE</scope>
</reference>
<sequence>MQWPMGFSMLSKSVGNISGADTVPSRYCRTCLMLGRALGSGCEQRSPSFSTKFTSSAAYSPLSLGSTTSRICPLLLFSSTQSSSTTWLSWRSCSRGLRPLTTSKRNTP</sequence>
<dbReference type="EnsemblPlants" id="LPERR03G09940.2">
    <property type="protein sequence ID" value="LPERR03G09940.2"/>
    <property type="gene ID" value="LPERR03G09940"/>
</dbReference>
<reference evidence="1 2" key="1">
    <citation type="submission" date="2012-08" db="EMBL/GenBank/DDBJ databases">
        <title>Oryza genome evolution.</title>
        <authorList>
            <person name="Wing R.A."/>
        </authorList>
    </citation>
    <scope>NUCLEOTIDE SEQUENCE</scope>
</reference>
<evidence type="ECO:0000313" key="2">
    <source>
        <dbReference type="Proteomes" id="UP000032180"/>
    </source>
</evidence>
<proteinExistence type="predicted"/>
<organism evidence="1 2">
    <name type="scientific">Leersia perrieri</name>
    <dbReference type="NCBI Taxonomy" id="77586"/>
    <lineage>
        <taxon>Eukaryota</taxon>
        <taxon>Viridiplantae</taxon>
        <taxon>Streptophyta</taxon>
        <taxon>Embryophyta</taxon>
        <taxon>Tracheophyta</taxon>
        <taxon>Spermatophyta</taxon>
        <taxon>Magnoliopsida</taxon>
        <taxon>Liliopsida</taxon>
        <taxon>Poales</taxon>
        <taxon>Poaceae</taxon>
        <taxon>BOP clade</taxon>
        <taxon>Oryzoideae</taxon>
        <taxon>Oryzeae</taxon>
        <taxon>Oryzinae</taxon>
        <taxon>Leersia</taxon>
    </lineage>
</organism>
<reference evidence="1" key="3">
    <citation type="submission" date="2015-04" db="UniProtKB">
        <authorList>
            <consortium name="EnsemblPlants"/>
        </authorList>
    </citation>
    <scope>IDENTIFICATION</scope>
</reference>
<dbReference type="AlphaFoldDB" id="A0A0D9VS40"/>
<dbReference type="HOGENOM" id="CLU_129515_0_0_1"/>
<accession>A0A0D9VS40</accession>
<protein>
    <submittedName>
        <fullName evidence="1">Uncharacterized protein</fullName>
    </submittedName>
</protein>
<keyword evidence="2" id="KW-1185">Reference proteome</keyword>
<dbReference type="Gramene" id="LPERR03G09940.2">
    <property type="protein sequence ID" value="LPERR03G09940.2"/>
    <property type="gene ID" value="LPERR03G09940"/>
</dbReference>
<evidence type="ECO:0000313" key="1">
    <source>
        <dbReference type="EnsemblPlants" id="LPERR03G09940.2"/>
    </source>
</evidence>
<dbReference type="Proteomes" id="UP000032180">
    <property type="component" value="Chromosome 3"/>
</dbReference>
<name>A0A0D9VS40_9ORYZ</name>